<keyword evidence="5" id="KW-0235">DNA replication</keyword>
<evidence type="ECO:0000256" key="1">
    <source>
        <dbReference type="ARBA" id="ARBA00012417"/>
    </source>
</evidence>
<dbReference type="Proteomes" id="UP000177310">
    <property type="component" value="Unassembled WGS sequence"/>
</dbReference>
<dbReference type="InterPro" id="IPR005790">
    <property type="entry name" value="DNA_polIII_delta"/>
</dbReference>
<dbReference type="Gene3D" id="3.40.50.300">
    <property type="entry name" value="P-loop containing nucleotide triphosphate hydrolases"/>
    <property type="match status" value="1"/>
</dbReference>
<keyword evidence="6" id="KW-0239">DNA-directed DNA polymerase</keyword>
<evidence type="ECO:0000313" key="12">
    <source>
        <dbReference type="Proteomes" id="UP000177310"/>
    </source>
</evidence>
<dbReference type="STRING" id="1797542.A3J59_04905"/>
<keyword evidence="4" id="KW-0548">Nucleotidyltransferase</keyword>
<evidence type="ECO:0000313" key="11">
    <source>
        <dbReference type="EMBL" id="OGY51626.1"/>
    </source>
</evidence>
<dbReference type="PANTHER" id="PTHR34388">
    <property type="entry name" value="DNA POLYMERASE III SUBUNIT DELTA"/>
    <property type="match status" value="1"/>
</dbReference>
<comment type="caution">
    <text evidence="11">The sequence shown here is derived from an EMBL/GenBank/DDBJ whole genome shotgun (WGS) entry which is preliminary data.</text>
</comment>
<feature type="domain" description="DNA polymerase III delta N-terminal" evidence="9">
    <location>
        <begin position="29"/>
        <end position="112"/>
    </location>
</feature>
<evidence type="ECO:0000256" key="8">
    <source>
        <dbReference type="ARBA" id="ARBA00049244"/>
    </source>
</evidence>
<dbReference type="AlphaFoldDB" id="A0A1G1YIH5"/>
<dbReference type="Gene3D" id="1.20.272.10">
    <property type="match status" value="1"/>
</dbReference>
<evidence type="ECO:0000256" key="2">
    <source>
        <dbReference type="ARBA" id="ARBA00017703"/>
    </source>
</evidence>
<name>A0A1G1YIH5_9BACT</name>
<comment type="catalytic activity">
    <reaction evidence="8">
        <text>DNA(n) + a 2'-deoxyribonucleoside 5'-triphosphate = DNA(n+1) + diphosphate</text>
        <dbReference type="Rhea" id="RHEA:22508"/>
        <dbReference type="Rhea" id="RHEA-COMP:17339"/>
        <dbReference type="Rhea" id="RHEA-COMP:17340"/>
        <dbReference type="ChEBI" id="CHEBI:33019"/>
        <dbReference type="ChEBI" id="CHEBI:61560"/>
        <dbReference type="ChEBI" id="CHEBI:173112"/>
        <dbReference type="EC" id="2.7.7.7"/>
    </reaction>
</comment>
<dbReference type="InterPro" id="IPR048466">
    <property type="entry name" value="DNA_pol3_delta-like_C"/>
</dbReference>
<dbReference type="InterPro" id="IPR010372">
    <property type="entry name" value="DNA_pol3_delta_N"/>
</dbReference>
<feature type="domain" description="DNA polymerase III delta subunit-like C-terminal" evidence="10">
    <location>
        <begin position="205"/>
        <end position="323"/>
    </location>
</feature>
<dbReference type="GO" id="GO:0003677">
    <property type="term" value="F:DNA binding"/>
    <property type="evidence" value="ECO:0007669"/>
    <property type="project" value="InterPro"/>
</dbReference>
<dbReference type="InterPro" id="IPR008921">
    <property type="entry name" value="DNA_pol3_clamp-load_cplx_C"/>
</dbReference>
<dbReference type="Gene3D" id="1.10.8.60">
    <property type="match status" value="1"/>
</dbReference>
<evidence type="ECO:0000259" key="10">
    <source>
        <dbReference type="Pfam" id="PF21694"/>
    </source>
</evidence>
<dbReference type="SUPFAM" id="SSF52540">
    <property type="entry name" value="P-loop containing nucleoside triphosphate hydrolases"/>
    <property type="match status" value="1"/>
</dbReference>
<dbReference type="GO" id="GO:0003887">
    <property type="term" value="F:DNA-directed DNA polymerase activity"/>
    <property type="evidence" value="ECO:0007669"/>
    <property type="project" value="UniProtKB-KW"/>
</dbReference>
<dbReference type="GO" id="GO:0006261">
    <property type="term" value="P:DNA-templated DNA replication"/>
    <property type="evidence" value="ECO:0007669"/>
    <property type="project" value="TreeGrafter"/>
</dbReference>
<evidence type="ECO:0000256" key="5">
    <source>
        <dbReference type="ARBA" id="ARBA00022705"/>
    </source>
</evidence>
<evidence type="ECO:0000256" key="7">
    <source>
        <dbReference type="ARBA" id="ARBA00034754"/>
    </source>
</evidence>
<dbReference type="Pfam" id="PF21694">
    <property type="entry name" value="DNA_pol3_delta_C"/>
    <property type="match status" value="1"/>
</dbReference>
<organism evidence="11 12">
    <name type="scientific">Candidatus Buchananbacteria bacterium RIFCSPHIGHO2_02_FULL_56_16</name>
    <dbReference type="NCBI Taxonomy" id="1797542"/>
    <lineage>
        <taxon>Bacteria</taxon>
        <taxon>Candidatus Buchananiibacteriota</taxon>
    </lineage>
</organism>
<sequence>MLIFLHGPDTFRSRRALNDLKERFSQTHENAGLNTTVLYGEAVDAVAFERAVSTPPFLAKKRLVIVERLLEKNRGKKIITDVLGLLPRVDQQTTVLIFWEGELPSQRRSSKATQAGDELLEKLRRAVKVQAFNLLEPTAVRQWTTAEVARRNGTIEPAAVTVLADRVGNDLWQLNSELDKLVAYRAGGTITAADVEMLVQTAFDDDVFKLTDAIGRRQKALALRLLTDQLQSGTSPTQLLASITWQFRNLLLVKLLLNEPGPSQSRRAQPLGLHPFVVKKTTAQASRYQLDDLKKIYSRLSNIEHKIKTSRAAPEVLLNLLVVAS</sequence>
<protein>
    <recommendedName>
        <fullName evidence="2">DNA polymerase III subunit delta</fullName>
        <ecNumber evidence="1">2.7.7.7</ecNumber>
    </recommendedName>
</protein>
<reference evidence="11 12" key="1">
    <citation type="journal article" date="2016" name="Nat. Commun.">
        <title>Thousands of microbial genomes shed light on interconnected biogeochemical processes in an aquifer system.</title>
        <authorList>
            <person name="Anantharaman K."/>
            <person name="Brown C.T."/>
            <person name="Hug L.A."/>
            <person name="Sharon I."/>
            <person name="Castelle C.J."/>
            <person name="Probst A.J."/>
            <person name="Thomas B.C."/>
            <person name="Singh A."/>
            <person name="Wilkins M.J."/>
            <person name="Karaoz U."/>
            <person name="Brodie E.L."/>
            <person name="Williams K.H."/>
            <person name="Hubbard S.S."/>
            <person name="Banfield J.F."/>
        </authorList>
    </citation>
    <scope>NUCLEOTIDE SEQUENCE [LARGE SCALE GENOMIC DNA]</scope>
</reference>
<dbReference type="InterPro" id="IPR027417">
    <property type="entry name" value="P-loop_NTPase"/>
</dbReference>
<accession>A0A1G1YIH5</accession>
<keyword evidence="3" id="KW-0808">Transferase</keyword>
<dbReference type="EMBL" id="MHIL01000017">
    <property type="protein sequence ID" value="OGY51626.1"/>
    <property type="molecule type" value="Genomic_DNA"/>
</dbReference>
<dbReference type="GO" id="GO:0009360">
    <property type="term" value="C:DNA polymerase III complex"/>
    <property type="evidence" value="ECO:0007669"/>
    <property type="project" value="InterPro"/>
</dbReference>
<proteinExistence type="inferred from homology"/>
<dbReference type="NCBIfam" id="TIGR01128">
    <property type="entry name" value="holA"/>
    <property type="match status" value="1"/>
</dbReference>
<dbReference type="PANTHER" id="PTHR34388:SF1">
    <property type="entry name" value="DNA POLYMERASE III SUBUNIT DELTA"/>
    <property type="match status" value="1"/>
</dbReference>
<dbReference type="SUPFAM" id="SSF48019">
    <property type="entry name" value="post-AAA+ oligomerization domain-like"/>
    <property type="match status" value="1"/>
</dbReference>
<comment type="similarity">
    <text evidence="7">Belongs to the DNA polymerase HolA subunit family.</text>
</comment>
<dbReference type="EC" id="2.7.7.7" evidence="1"/>
<dbReference type="Pfam" id="PF06144">
    <property type="entry name" value="DNA_pol3_delta"/>
    <property type="match status" value="1"/>
</dbReference>
<evidence type="ECO:0000256" key="4">
    <source>
        <dbReference type="ARBA" id="ARBA00022695"/>
    </source>
</evidence>
<evidence type="ECO:0000256" key="3">
    <source>
        <dbReference type="ARBA" id="ARBA00022679"/>
    </source>
</evidence>
<evidence type="ECO:0000259" key="9">
    <source>
        <dbReference type="Pfam" id="PF06144"/>
    </source>
</evidence>
<gene>
    <name evidence="11" type="ORF">A3J59_04905</name>
</gene>
<evidence type="ECO:0000256" key="6">
    <source>
        <dbReference type="ARBA" id="ARBA00022932"/>
    </source>
</evidence>